<feature type="region of interest" description="Disordered" evidence="1">
    <location>
        <begin position="1"/>
        <end position="23"/>
    </location>
</feature>
<dbReference type="PANTHER" id="PTHR43798">
    <property type="entry name" value="MONOACYLGLYCEROL LIPASE"/>
    <property type="match status" value="1"/>
</dbReference>
<dbReference type="EMBL" id="JACCFS010000001">
    <property type="protein sequence ID" value="NYJ32459.1"/>
    <property type="molecule type" value="Genomic_DNA"/>
</dbReference>
<sequence length="343" mass="36756">MRDERPADDPGAGPDTAARTAAARRGRRLRRAGAFVLVAALLLGWAATRGGAPVGHFTSAEGHDAFVAAYERAMADLPEPDEVLDLRTDYGVVRMYRFDGAAPEEEPLVLLPGRASAAPVFADNLASLRAVRTVYLIDLLGEPGMSVQSRPILDDADQALWLHQALSRLPEPKVQLLGLSIGGWTAVNLAIRHPDTLAGATLLDPAVTFADLPLEVVIRSLPATVPWFPRSWRDGFNQWTAGGAPVEDVPVADMIEAGMRHYSLALPAPTRFTDDRLEGVDLPVLVVISGESVMHDPAEAARTAERTLSRGTVVTYPDASHAVNGEYPREIAADVARFVGATP</sequence>
<dbReference type="AlphaFoldDB" id="A0A7Z0EI39"/>
<feature type="domain" description="AB hydrolase-1" evidence="3">
    <location>
        <begin position="107"/>
        <end position="240"/>
    </location>
</feature>
<dbReference type="Proteomes" id="UP000572051">
    <property type="component" value="Unassembled WGS sequence"/>
</dbReference>
<evidence type="ECO:0000256" key="1">
    <source>
        <dbReference type="SAM" id="MobiDB-lite"/>
    </source>
</evidence>
<dbReference type="InterPro" id="IPR050266">
    <property type="entry name" value="AB_hydrolase_sf"/>
</dbReference>
<organism evidence="4 5">
    <name type="scientific">Nocardiopsis aegyptia</name>
    <dbReference type="NCBI Taxonomy" id="220378"/>
    <lineage>
        <taxon>Bacteria</taxon>
        <taxon>Bacillati</taxon>
        <taxon>Actinomycetota</taxon>
        <taxon>Actinomycetes</taxon>
        <taxon>Streptosporangiales</taxon>
        <taxon>Nocardiopsidaceae</taxon>
        <taxon>Nocardiopsis</taxon>
    </lineage>
</organism>
<keyword evidence="2" id="KW-1133">Transmembrane helix</keyword>
<dbReference type="GO" id="GO:0003824">
    <property type="term" value="F:catalytic activity"/>
    <property type="evidence" value="ECO:0007669"/>
    <property type="project" value="UniProtKB-ARBA"/>
</dbReference>
<name>A0A7Z0EI39_9ACTN</name>
<dbReference type="SUPFAM" id="SSF53474">
    <property type="entry name" value="alpha/beta-Hydrolases"/>
    <property type="match status" value="1"/>
</dbReference>
<feature type="compositionally biased region" description="Low complexity" evidence="1">
    <location>
        <begin position="9"/>
        <end position="21"/>
    </location>
</feature>
<protein>
    <submittedName>
        <fullName evidence="4">Pimeloyl-ACP methyl ester carboxylesterase</fullName>
    </submittedName>
</protein>
<evidence type="ECO:0000259" key="3">
    <source>
        <dbReference type="Pfam" id="PF00561"/>
    </source>
</evidence>
<reference evidence="4 5" key="1">
    <citation type="submission" date="2020-07" db="EMBL/GenBank/DDBJ databases">
        <title>Sequencing the genomes of 1000 actinobacteria strains.</title>
        <authorList>
            <person name="Klenk H.-P."/>
        </authorList>
    </citation>
    <scope>NUCLEOTIDE SEQUENCE [LARGE SCALE GENOMIC DNA]</scope>
    <source>
        <strain evidence="4 5">DSM 44442</strain>
    </source>
</reference>
<gene>
    <name evidence="4" type="ORF">HNR10_000340</name>
</gene>
<dbReference type="GO" id="GO:0016020">
    <property type="term" value="C:membrane"/>
    <property type="evidence" value="ECO:0007669"/>
    <property type="project" value="TreeGrafter"/>
</dbReference>
<comment type="caution">
    <text evidence="4">The sequence shown here is derived from an EMBL/GenBank/DDBJ whole genome shotgun (WGS) entry which is preliminary data.</text>
</comment>
<dbReference type="PANTHER" id="PTHR43798:SF33">
    <property type="entry name" value="HYDROLASE, PUTATIVE (AFU_ORTHOLOGUE AFUA_2G14860)-RELATED"/>
    <property type="match status" value="1"/>
</dbReference>
<dbReference type="Pfam" id="PF00561">
    <property type="entry name" value="Abhydrolase_1"/>
    <property type="match status" value="1"/>
</dbReference>
<dbReference type="Gene3D" id="3.40.50.1820">
    <property type="entry name" value="alpha/beta hydrolase"/>
    <property type="match status" value="1"/>
</dbReference>
<keyword evidence="5" id="KW-1185">Reference proteome</keyword>
<evidence type="ECO:0000256" key="2">
    <source>
        <dbReference type="SAM" id="Phobius"/>
    </source>
</evidence>
<accession>A0A7Z0EI39</accession>
<evidence type="ECO:0000313" key="5">
    <source>
        <dbReference type="Proteomes" id="UP000572051"/>
    </source>
</evidence>
<dbReference type="RefSeq" id="WP_179820281.1">
    <property type="nucleotide sequence ID" value="NZ_JACCFS010000001.1"/>
</dbReference>
<feature type="transmembrane region" description="Helical" evidence="2">
    <location>
        <begin position="29"/>
        <end position="47"/>
    </location>
</feature>
<keyword evidence="2" id="KW-0812">Transmembrane</keyword>
<dbReference type="InterPro" id="IPR000073">
    <property type="entry name" value="AB_hydrolase_1"/>
</dbReference>
<evidence type="ECO:0000313" key="4">
    <source>
        <dbReference type="EMBL" id="NYJ32459.1"/>
    </source>
</evidence>
<keyword evidence="2" id="KW-0472">Membrane</keyword>
<proteinExistence type="predicted"/>
<dbReference type="InterPro" id="IPR029058">
    <property type="entry name" value="AB_hydrolase_fold"/>
</dbReference>